<dbReference type="EMBL" id="JAELVF020000004">
    <property type="protein sequence ID" value="MBU7600419.1"/>
    <property type="molecule type" value="Genomic_DNA"/>
</dbReference>
<feature type="compositionally biased region" description="Low complexity" evidence="1">
    <location>
        <begin position="150"/>
        <end position="159"/>
    </location>
</feature>
<evidence type="ECO:0000313" key="3">
    <source>
        <dbReference type="Proteomes" id="UP000694501"/>
    </source>
</evidence>
<sequence>MTEPIESEYDETPLAEPEEGEGEEETTEDNGRDLAYMVPETEVAWDELPSFNDDPSDLSEDSGDGDQDENSDPSADFKMDLSTLRTAETSILAEANGAVDKYEEVRALVASVKDTVFGQGATSKGDGGSGHTSLSAGYNPSADKETKNPFAEAGEAFGAEMNPAQERALLQVASSLNKLGEYIARLNHSGQVYAQADRQSHFPDPPPTT</sequence>
<evidence type="ECO:0000256" key="1">
    <source>
        <dbReference type="SAM" id="MobiDB-lite"/>
    </source>
</evidence>
<evidence type="ECO:0000313" key="2">
    <source>
        <dbReference type="EMBL" id="MBU7600419.1"/>
    </source>
</evidence>
<accession>A0A949JKG3</accession>
<feature type="compositionally biased region" description="Acidic residues" evidence="1">
    <location>
        <begin position="1"/>
        <end position="28"/>
    </location>
</feature>
<feature type="region of interest" description="Disordered" evidence="1">
    <location>
        <begin position="1"/>
        <end position="81"/>
    </location>
</feature>
<name>A0A949JKG3_9ACTN</name>
<proteinExistence type="predicted"/>
<gene>
    <name evidence="2" type="ORF">JGS22_023000</name>
</gene>
<feature type="region of interest" description="Disordered" evidence="1">
    <location>
        <begin position="118"/>
        <end position="159"/>
    </location>
</feature>
<feature type="compositionally biased region" description="Acidic residues" evidence="1">
    <location>
        <begin position="54"/>
        <end position="71"/>
    </location>
</feature>
<dbReference type="RefSeq" id="WP_211039549.1">
    <property type="nucleotide sequence ID" value="NZ_JAELVF020000004.1"/>
</dbReference>
<dbReference type="Proteomes" id="UP000694501">
    <property type="component" value="Unassembled WGS sequence"/>
</dbReference>
<keyword evidence="3" id="KW-1185">Reference proteome</keyword>
<protein>
    <submittedName>
        <fullName evidence="2">Uncharacterized protein</fullName>
    </submittedName>
</protein>
<organism evidence="2 3">
    <name type="scientific">Streptomyces tardus</name>
    <dbReference type="NCBI Taxonomy" id="2780544"/>
    <lineage>
        <taxon>Bacteria</taxon>
        <taxon>Bacillati</taxon>
        <taxon>Actinomycetota</taxon>
        <taxon>Actinomycetes</taxon>
        <taxon>Kitasatosporales</taxon>
        <taxon>Streptomycetaceae</taxon>
        <taxon>Streptomyces</taxon>
    </lineage>
</organism>
<comment type="caution">
    <text evidence="2">The sequence shown here is derived from an EMBL/GenBank/DDBJ whole genome shotgun (WGS) entry which is preliminary data.</text>
</comment>
<dbReference type="AlphaFoldDB" id="A0A949JKG3"/>
<reference evidence="2" key="1">
    <citation type="submission" date="2021-06" db="EMBL/GenBank/DDBJ databases">
        <title>Sequencing of actinobacteria type strains.</title>
        <authorList>
            <person name="Nguyen G.-S."/>
            <person name="Wentzel A."/>
        </authorList>
    </citation>
    <scope>NUCLEOTIDE SEQUENCE</scope>
    <source>
        <strain evidence="2">P38-E01</strain>
    </source>
</reference>